<reference evidence="8" key="1">
    <citation type="submission" date="2015-02" db="EMBL/GenBank/DDBJ databases">
        <title>Physiological reanalysis, assessment of diazotrophy, and genome sequences of multiple isolates of Streptomyces thermoautotrophicus.</title>
        <authorList>
            <person name="MacKellar D.C."/>
            <person name="Lieber L."/>
            <person name="Norman J."/>
            <person name="Bolger A."/>
            <person name="Tobin C."/>
            <person name="Murray J.W."/>
            <person name="Friesen M."/>
            <person name="Prell J."/>
        </authorList>
    </citation>
    <scope>NUCLEOTIDE SEQUENCE [LARGE SCALE GENOMIC DNA]</scope>
    <source>
        <strain evidence="8">UBT1</strain>
    </source>
</reference>
<dbReference type="GO" id="GO:0016757">
    <property type="term" value="F:glycosyltransferase activity"/>
    <property type="evidence" value="ECO:0007669"/>
    <property type="project" value="UniProtKB-KW"/>
</dbReference>
<keyword evidence="1 5" id="KW-0808">Transferase</keyword>
<proteinExistence type="predicted"/>
<dbReference type="RefSeq" id="WP_066883474.1">
    <property type="nucleotide sequence ID" value="NZ_JYIJ01000019.1"/>
</dbReference>
<dbReference type="EMBL" id="LAXD01000001">
    <property type="protein sequence ID" value="KWW98648.1"/>
    <property type="molecule type" value="Genomic_DNA"/>
</dbReference>
<dbReference type="AlphaFoldDB" id="A0A132MLD8"/>
<dbReference type="InterPro" id="IPR000836">
    <property type="entry name" value="PRTase_dom"/>
</dbReference>
<evidence type="ECO:0000256" key="1">
    <source>
        <dbReference type="ARBA" id="ARBA00022679"/>
    </source>
</evidence>
<feature type="domain" description="Phosphoribosyltransferase" evidence="3">
    <location>
        <begin position="123"/>
        <end position="168"/>
    </location>
</feature>
<evidence type="ECO:0000259" key="3">
    <source>
        <dbReference type="Pfam" id="PF00156"/>
    </source>
</evidence>
<gene>
    <name evidence="5" type="ORF">LI90_275</name>
    <name evidence="4" type="ORF">TH66_19585</name>
    <name evidence="6" type="ORF">TR74_22860</name>
</gene>
<dbReference type="Proteomes" id="UP000070188">
    <property type="component" value="Unassembled WGS sequence"/>
</dbReference>
<keyword evidence="2" id="KW-0660">Purine salvage</keyword>
<evidence type="ECO:0000313" key="8">
    <source>
        <dbReference type="Proteomes" id="UP000070598"/>
    </source>
</evidence>
<dbReference type="OrthoDB" id="9779910at2"/>
<dbReference type="InterPro" id="IPR050118">
    <property type="entry name" value="Pur/Pyrimidine_PRTase"/>
</dbReference>
<dbReference type="PANTHER" id="PTHR43864">
    <property type="entry name" value="HYPOXANTHINE/GUANINE PHOSPHORIBOSYLTRANSFERASE"/>
    <property type="match status" value="1"/>
</dbReference>
<reference evidence="7" key="3">
    <citation type="submission" date="2015-04" db="EMBL/GenBank/DDBJ databases">
        <title>Physiological reanalysis, assessment of diazotrophy, and genome sequences of multiple isolates of Streptomyces thermoautotrophicus.</title>
        <authorList>
            <person name="MacKellar D.C."/>
            <person name="Lieber L."/>
            <person name="Norman J."/>
            <person name="Bolger A."/>
            <person name="Tobin C."/>
            <person name="Murray J.W."/>
            <person name="Chang R."/>
            <person name="Ford T."/>
            <person name="Nguyen P.Q."/>
            <person name="Woodward J."/>
            <person name="Permingeat H."/>
            <person name="Joshi N.S."/>
            <person name="Silver P.A."/>
            <person name="Usadel B."/>
            <person name="Rutherford A.W."/>
            <person name="Friesen M."/>
            <person name="Prell J."/>
        </authorList>
    </citation>
    <scope>NUCLEOTIDE SEQUENCE [LARGE SCALE GENOMIC DNA]</scope>
    <source>
        <strain evidence="7">H1</strain>
    </source>
</reference>
<dbReference type="Proteomes" id="UP000070598">
    <property type="component" value="Unassembled WGS sequence"/>
</dbReference>
<sequence>MEASPTSANAQGAFRARVVERLGVSGVGRRERIVHTLDGLEDTATARQLQDCCAELWDRCRGQVPGLAGIDYLLGLDAGGILPTVGLALISGLPYKIAWKLRLPLPGAVHFVEPHATRPDVYAYGIETGRRVLLVDDEVTTGYTLANLAARLREAGAEPVGAACLVEDTRFGARDLLAAAGVPLVSLLVLDGAA</sequence>
<protein>
    <submittedName>
        <fullName evidence="5">Phosphoribosyltransferase</fullName>
    </submittedName>
</protein>
<keyword evidence="7" id="KW-1185">Reference proteome</keyword>
<dbReference type="PANTHER" id="PTHR43864:SF1">
    <property type="entry name" value="XANTHINE PHOSPHORIBOSYLTRANSFERASE"/>
    <property type="match status" value="1"/>
</dbReference>
<dbReference type="EMBL" id="JYIJ01000019">
    <property type="protein sequence ID" value="KWW97711.1"/>
    <property type="molecule type" value="Genomic_DNA"/>
</dbReference>
<dbReference type="Gene3D" id="3.40.50.2020">
    <property type="match status" value="1"/>
</dbReference>
<dbReference type="PATRIC" id="fig|1469144.10.peg.353"/>
<dbReference type="GO" id="GO:0006166">
    <property type="term" value="P:purine ribonucleoside salvage"/>
    <property type="evidence" value="ECO:0007669"/>
    <property type="project" value="UniProtKB-KW"/>
</dbReference>
<reference evidence="5" key="4">
    <citation type="submission" date="2015-04" db="EMBL/GenBank/DDBJ databases">
        <title>Physiological reanalysis, assessment of diazotrophy, and genome sequences of multiple isolates of Streptomyces thermoautotrophicus.</title>
        <authorList>
            <person name="MacKellar D.C."/>
            <person name="Lieber L."/>
            <person name="Norman J."/>
            <person name="Bolger A."/>
            <person name="Tobin C."/>
            <person name="Murray J.W."/>
            <person name="Woodward J."/>
            <person name="Friesen M."/>
            <person name="Prell J."/>
        </authorList>
    </citation>
    <scope>NUCLEOTIDE SEQUENCE [LARGE SCALE GENOMIC DNA]</scope>
    <source>
        <strain evidence="5">H1</strain>
    </source>
</reference>
<accession>A0A132MLD8</accession>
<evidence type="ECO:0000256" key="2">
    <source>
        <dbReference type="ARBA" id="ARBA00022726"/>
    </source>
</evidence>
<dbReference type="Proteomes" id="UP000070659">
    <property type="component" value="Unassembled WGS sequence"/>
</dbReference>
<evidence type="ECO:0000313" key="7">
    <source>
        <dbReference type="Proteomes" id="UP000070188"/>
    </source>
</evidence>
<evidence type="ECO:0000313" key="4">
    <source>
        <dbReference type="EMBL" id="KWW97711.1"/>
    </source>
</evidence>
<name>A0A132MLD8_9ACTN</name>
<evidence type="ECO:0000313" key="6">
    <source>
        <dbReference type="EMBL" id="KWX06158.1"/>
    </source>
</evidence>
<dbReference type="EMBL" id="JYIK01001112">
    <property type="protein sequence ID" value="KWX06158.1"/>
    <property type="molecule type" value="Genomic_DNA"/>
</dbReference>
<organism evidence="5 7">
    <name type="scientific">Carbonactinospora thermoautotrophica</name>
    <dbReference type="NCBI Taxonomy" id="1469144"/>
    <lineage>
        <taxon>Bacteria</taxon>
        <taxon>Bacillati</taxon>
        <taxon>Actinomycetota</taxon>
        <taxon>Actinomycetes</taxon>
        <taxon>Kitasatosporales</taxon>
        <taxon>Carbonactinosporaceae</taxon>
        <taxon>Carbonactinospora</taxon>
    </lineage>
</organism>
<dbReference type="Pfam" id="PF00156">
    <property type="entry name" value="Pribosyltran"/>
    <property type="match status" value="1"/>
</dbReference>
<keyword evidence="5" id="KW-0328">Glycosyltransferase</keyword>
<evidence type="ECO:0000313" key="5">
    <source>
        <dbReference type="EMBL" id="KWW98648.1"/>
    </source>
</evidence>
<evidence type="ECO:0000313" key="9">
    <source>
        <dbReference type="Proteomes" id="UP000070659"/>
    </source>
</evidence>
<dbReference type="SUPFAM" id="SSF53271">
    <property type="entry name" value="PRTase-like"/>
    <property type="match status" value="1"/>
</dbReference>
<dbReference type="STRING" id="1469144.LI90_275"/>
<comment type="caution">
    <text evidence="5">The sequence shown here is derived from an EMBL/GenBank/DDBJ whole genome shotgun (WGS) entry which is preliminary data.</text>
</comment>
<dbReference type="InterPro" id="IPR029057">
    <property type="entry name" value="PRTase-like"/>
</dbReference>
<dbReference type="CDD" id="cd06223">
    <property type="entry name" value="PRTases_typeI"/>
    <property type="match status" value="1"/>
</dbReference>
<reference evidence="4 9" key="2">
    <citation type="submission" date="2015-02" db="EMBL/GenBank/DDBJ databases">
        <title>Physiological reanalysis, assessment of diazotrophy, and genome sequences of multiple isolates of Streptomyces thermoautotrophicus.</title>
        <authorList>
            <person name="MacKellar D.C."/>
            <person name="Lieber L."/>
            <person name="Norman J."/>
            <person name="Bolger A."/>
            <person name="Tobin C."/>
            <person name="Murray J.W."/>
            <person name="Prell J."/>
        </authorList>
    </citation>
    <scope>NUCLEOTIDE SEQUENCE [LARGE SCALE GENOMIC DNA]</scope>
    <source>
        <strain evidence="4 9">UBT1</strain>
    </source>
</reference>